<evidence type="ECO:0000313" key="2">
    <source>
        <dbReference type="EnsemblMetazoa" id="GPAI022489-PA"/>
    </source>
</evidence>
<dbReference type="VEuPathDB" id="VectorBase:GPAI022489"/>
<keyword evidence="1" id="KW-0472">Membrane</keyword>
<reference evidence="3" key="1">
    <citation type="submission" date="2014-03" db="EMBL/GenBank/DDBJ databases">
        <authorList>
            <person name="Aksoy S."/>
            <person name="Warren W."/>
            <person name="Wilson R.K."/>
        </authorList>
    </citation>
    <scope>NUCLEOTIDE SEQUENCE [LARGE SCALE GENOMIC DNA]</scope>
    <source>
        <strain evidence="3">IAEA</strain>
    </source>
</reference>
<proteinExistence type="predicted"/>
<keyword evidence="1" id="KW-0812">Transmembrane</keyword>
<evidence type="ECO:0000313" key="3">
    <source>
        <dbReference type="Proteomes" id="UP000092445"/>
    </source>
</evidence>
<sequence>MFPLPCIQKEFSFTRSSTGSILAARRFQKLHSAQSFYFPIKPVALLRPGRSRTAARWSTVLYRPHQRHYHHHHHHHHHHYHHVKMSDIAGRWEEGEESKAVLYLMFTNNITRQLDVFFHIFSCLFVFVICAVEAFLMDTLEFNSNIALT</sequence>
<feature type="transmembrane region" description="Helical" evidence="1">
    <location>
        <begin position="116"/>
        <end position="136"/>
    </location>
</feature>
<accession>A0A1A9ZR72</accession>
<name>A0A1A9ZR72_GLOPL</name>
<dbReference type="AlphaFoldDB" id="A0A1A9ZR72"/>
<keyword evidence="1" id="KW-1133">Transmembrane helix</keyword>
<dbReference type="EnsemblMetazoa" id="GPAI022489-RA">
    <property type="protein sequence ID" value="GPAI022489-PA"/>
    <property type="gene ID" value="GPAI022489"/>
</dbReference>
<dbReference type="Proteomes" id="UP000092445">
    <property type="component" value="Unassembled WGS sequence"/>
</dbReference>
<keyword evidence="3" id="KW-1185">Reference proteome</keyword>
<protein>
    <submittedName>
        <fullName evidence="2">Uncharacterized protein</fullName>
    </submittedName>
</protein>
<reference evidence="2" key="2">
    <citation type="submission" date="2020-05" db="UniProtKB">
        <authorList>
            <consortium name="EnsemblMetazoa"/>
        </authorList>
    </citation>
    <scope>IDENTIFICATION</scope>
    <source>
        <strain evidence="2">IAEA</strain>
    </source>
</reference>
<evidence type="ECO:0000256" key="1">
    <source>
        <dbReference type="SAM" id="Phobius"/>
    </source>
</evidence>
<organism evidence="2 3">
    <name type="scientific">Glossina pallidipes</name>
    <name type="common">Tsetse fly</name>
    <dbReference type="NCBI Taxonomy" id="7398"/>
    <lineage>
        <taxon>Eukaryota</taxon>
        <taxon>Metazoa</taxon>
        <taxon>Ecdysozoa</taxon>
        <taxon>Arthropoda</taxon>
        <taxon>Hexapoda</taxon>
        <taxon>Insecta</taxon>
        <taxon>Pterygota</taxon>
        <taxon>Neoptera</taxon>
        <taxon>Endopterygota</taxon>
        <taxon>Diptera</taxon>
        <taxon>Brachycera</taxon>
        <taxon>Muscomorpha</taxon>
        <taxon>Hippoboscoidea</taxon>
        <taxon>Glossinidae</taxon>
        <taxon>Glossina</taxon>
    </lineage>
</organism>